<evidence type="ECO:0000313" key="1">
    <source>
        <dbReference type="EMBL" id="MBR7837522.1"/>
    </source>
</evidence>
<dbReference type="RefSeq" id="WP_212531988.1">
    <property type="nucleotide sequence ID" value="NZ_JAGSOG010000210.1"/>
</dbReference>
<organism evidence="1 2">
    <name type="scientific">Actinospica durhamensis</name>
    <dbReference type="NCBI Taxonomy" id="1508375"/>
    <lineage>
        <taxon>Bacteria</taxon>
        <taxon>Bacillati</taxon>
        <taxon>Actinomycetota</taxon>
        <taxon>Actinomycetes</taxon>
        <taxon>Catenulisporales</taxon>
        <taxon>Actinospicaceae</taxon>
        <taxon>Actinospica</taxon>
    </lineage>
</organism>
<reference evidence="1" key="1">
    <citation type="submission" date="2021-04" db="EMBL/GenBank/DDBJ databases">
        <title>Genome based classification of Actinospica acidithermotolerans sp. nov., an actinobacterium isolated from an Indonesian hot spring.</title>
        <authorList>
            <person name="Kusuma A.B."/>
            <person name="Putra K.E."/>
            <person name="Nafisah S."/>
            <person name="Loh J."/>
            <person name="Nouioui I."/>
            <person name="Goodfellow M."/>
        </authorList>
    </citation>
    <scope>NUCLEOTIDE SEQUENCE</scope>
    <source>
        <strain evidence="1">CSCA 57</strain>
    </source>
</reference>
<gene>
    <name evidence="1" type="ORF">KDL01_29855</name>
</gene>
<evidence type="ECO:0000313" key="2">
    <source>
        <dbReference type="Proteomes" id="UP000675781"/>
    </source>
</evidence>
<dbReference type="AlphaFoldDB" id="A0A941ITE2"/>
<accession>A0A941ITE2</accession>
<evidence type="ECO:0008006" key="3">
    <source>
        <dbReference type="Google" id="ProtNLM"/>
    </source>
</evidence>
<keyword evidence="2" id="KW-1185">Reference proteome</keyword>
<dbReference type="Proteomes" id="UP000675781">
    <property type="component" value="Unassembled WGS sequence"/>
</dbReference>
<proteinExistence type="predicted"/>
<dbReference type="EMBL" id="JAGSOG010000210">
    <property type="protein sequence ID" value="MBR7837522.1"/>
    <property type="molecule type" value="Genomic_DNA"/>
</dbReference>
<name>A0A941ITE2_9ACTN</name>
<comment type="caution">
    <text evidence="1">The sequence shown here is derived from an EMBL/GenBank/DDBJ whole genome shotgun (WGS) entry which is preliminary data.</text>
</comment>
<sequence length="235" mass="25123">MVRTPEAAAELAREHDEIDRLATLVSTLGAGPARRAIVLEICGRYAVHAEVEARYLMPAVQRYLPDGARAVADEAGRHQAVIQTMAAYLRLCEPATDAPAPANDAPADAVPPAEADAQTDASAVFDQAEELDILVGQLVAGIQSHVEQQDAVLLAQLNRVCPLTESMRLGGQLRDAMAAARAAVEVAGGIKDLESEVIEAQARAEGRPRPHRIRALFRQMWHGLWAHPGQPAGTS</sequence>
<protein>
    <recommendedName>
        <fullName evidence="3">Hemerythrin-like domain-containing protein</fullName>
    </recommendedName>
</protein>